<reference evidence="1 2" key="1">
    <citation type="submission" date="2021-06" db="EMBL/GenBank/DDBJ databases">
        <title>Caerostris darwini draft genome.</title>
        <authorList>
            <person name="Kono N."/>
            <person name="Arakawa K."/>
        </authorList>
    </citation>
    <scope>NUCLEOTIDE SEQUENCE [LARGE SCALE GENOMIC DNA]</scope>
</reference>
<evidence type="ECO:0000313" key="1">
    <source>
        <dbReference type="EMBL" id="GIY29433.1"/>
    </source>
</evidence>
<comment type="caution">
    <text evidence="1">The sequence shown here is derived from an EMBL/GenBank/DDBJ whole genome shotgun (WGS) entry which is preliminary data.</text>
</comment>
<sequence length="188" mass="21638">MSPKAVSHCQSWIQSFRTTVYRCCYPFLSPPPPPPTFDISNSVNAITKEINSEEKKEQKQGSIEDLSKGINMYINPSYRELIETTWPSAPIPSLPTPSTLFFIFSQVNFRRAPRGLRSSFYHYFHGPEILQKYLEEMRYIHKANQSARPTPAHSLDFNKNKVWTLSRSSNSDKGLTTFKLSTMIKIII</sequence>
<accession>A0AAV4SC23</accession>
<dbReference type="EMBL" id="BPLQ01007314">
    <property type="protein sequence ID" value="GIY29433.1"/>
    <property type="molecule type" value="Genomic_DNA"/>
</dbReference>
<gene>
    <name evidence="1" type="ORF">CDAR_533821</name>
</gene>
<dbReference type="Proteomes" id="UP001054837">
    <property type="component" value="Unassembled WGS sequence"/>
</dbReference>
<organism evidence="1 2">
    <name type="scientific">Caerostris darwini</name>
    <dbReference type="NCBI Taxonomy" id="1538125"/>
    <lineage>
        <taxon>Eukaryota</taxon>
        <taxon>Metazoa</taxon>
        <taxon>Ecdysozoa</taxon>
        <taxon>Arthropoda</taxon>
        <taxon>Chelicerata</taxon>
        <taxon>Arachnida</taxon>
        <taxon>Araneae</taxon>
        <taxon>Araneomorphae</taxon>
        <taxon>Entelegynae</taxon>
        <taxon>Araneoidea</taxon>
        <taxon>Araneidae</taxon>
        <taxon>Caerostris</taxon>
    </lineage>
</organism>
<dbReference type="AlphaFoldDB" id="A0AAV4SC23"/>
<evidence type="ECO:0000313" key="2">
    <source>
        <dbReference type="Proteomes" id="UP001054837"/>
    </source>
</evidence>
<keyword evidence="2" id="KW-1185">Reference proteome</keyword>
<name>A0AAV4SC23_9ARAC</name>
<protein>
    <submittedName>
        <fullName evidence="1">Uncharacterized protein</fullName>
    </submittedName>
</protein>
<proteinExistence type="predicted"/>